<keyword evidence="4" id="KW-0472">Membrane</keyword>
<organism evidence="5 6">
    <name type="scientific">Pseudobythopirellula maris</name>
    <dbReference type="NCBI Taxonomy" id="2527991"/>
    <lineage>
        <taxon>Bacteria</taxon>
        <taxon>Pseudomonadati</taxon>
        <taxon>Planctomycetota</taxon>
        <taxon>Planctomycetia</taxon>
        <taxon>Pirellulales</taxon>
        <taxon>Lacipirellulaceae</taxon>
        <taxon>Pseudobythopirellula</taxon>
    </lineage>
</organism>
<dbReference type="GO" id="GO:0004252">
    <property type="term" value="F:serine-type endopeptidase activity"/>
    <property type="evidence" value="ECO:0007669"/>
    <property type="project" value="InterPro"/>
</dbReference>
<reference evidence="5 6" key="1">
    <citation type="submission" date="2019-02" db="EMBL/GenBank/DDBJ databases">
        <title>Deep-cultivation of Planctomycetes and their phenomic and genomic characterization uncovers novel biology.</title>
        <authorList>
            <person name="Wiegand S."/>
            <person name="Jogler M."/>
            <person name="Boedeker C."/>
            <person name="Pinto D."/>
            <person name="Vollmers J."/>
            <person name="Rivas-Marin E."/>
            <person name="Kohn T."/>
            <person name="Peeters S.H."/>
            <person name="Heuer A."/>
            <person name="Rast P."/>
            <person name="Oberbeckmann S."/>
            <person name="Bunk B."/>
            <person name="Jeske O."/>
            <person name="Meyerdierks A."/>
            <person name="Storesund J.E."/>
            <person name="Kallscheuer N."/>
            <person name="Luecker S."/>
            <person name="Lage O.M."/>
            <person name="Pohl T."/>
            <person name="Merkel B.J."/>
            <person name="Hornburger P."/>
            <person name="Mueller R.-W."/>
            <person name="Bruemmer F."/>
            <person name="Labrenz M."/>
            <person name="Spormann A.M."/>
            <person name="Op Den Camp H."/>
            <person name="Overmann J."/>
            <person name="Amann R."/>
            <person name="Jetten M.S.M."/>
            <person name="Mascher T."/>
            <person name="Medema M.H."/>
            <person name="Devos D.P."/>
            <person name="Kaster A.-K."/>
            <person name="Ovreas L."/>
            <person name="Rohde M."/>
            <person name="Galperin M.Y."/>
            <person name="Jogler C."/>
        </authorList>
    </citation>
    <scope>NUCLEOTIDE SEQUENCE [LARGE SCALE GENOMIC DNA]</scope>
    <source>
        <strain evidence="5 6">Mal64</strain>
    </source>
</reference>
<dbReference type="PRINTS" id="PR00834">
    <property type="entry name" value="PROTEASES2C"/>
</dbReference>
<dbReference type="InterPro" id="IPR051201">
    <property type="entry name" value="Chloro_Bact_Ser_Proteases"/>
</dbReference>
<feature type="transmembrane region" description="Helical" evidence="4">
    <location>
        <begin position="110"/>
        <end position="140"/>
    </location>
</feature>
<proteinExistence type="predicted"/>
<evidence type="ECO:0000256" key="1">
    <source>
        <dbReference type="ARBA" id="ARBA00022670"/>
    </source>
</evidence>
<evidence type="ECO:0000256" key="4">
    <source>
        <dbReference type="SAM" id="Phobius"/>
    </source>
</evidence>
<dbReference type="Gene3D" id="2.40.10.120">
    <property type="match status" value="1"/>
</dbReference>
<comment type="caution">
    <text evidence="5">The sequence shown here is derived from an EMBL/GenBank/DDBJ whole genome shotgun (WGS) entry which is preliminary data.</text>
</comment>
<evidence type="ECO:0000256" key="3">
    <source>
        <dbReference type="SAM" id="MobiDB-lite"/>
    </source>
</evidence>
<dbReference type="Proteomes" id="UP000315440">
    <property type="component" value="Unassembled WGS sequence"/>
</dbReference>
<feature type="region of interest" description="Disordered" evidence="3">
    <location>
        <begin position="80"/>
        <end position="102"/>
    </location>
</feature>
<sequence>MTSRTYNAGQREAGAVCPHCGTAVRLDEPVAVCDSCGEVHHDTCWQLRHKCGSYECAAPSGAVAGGAGAVISISSEDLASAQPLPPRSQASTAGDEASPRSARDGWNRTAIWAFVVALLGVPLFGLVTGLIAIVVACIALVGHVSGRRGAGLAVFAIVLGLADVVGWSVGLAYFIDTPHGAVALNDLDIDAASFDDLPEHLARAMLANVMVHSVGYLGQSGMGSGVVLSISEGSAYIVTNRHVVDHRYASSPDAPPKDADSLGKSIQITTLEHKSVPGTVEWLAPHGIDLAIVSAPVFGEEVRAARWDLAATPRIGDNVFAVGNPHGFGWTHSAGDISQVRRQEKEGYRFRIFQTTAAINPGNSGGGLYDADGRLIGINTMTGDKRFAEGLGFSIALPTLLELAPRSFGLPDSKPRATATTNETETKP</sequence>
<dbReference type="Pfam" id="PF13365">
    <property type="entry name" value="Trypsin_2"/>
    <property type="match status" value="1"/>
</dbReference>
<dbReference type="CDD" id="cd15489">
    <property type="entry name" value="PHD_SF"/>
    <property type="match status" value="1"/>
</dbReference>
<gene>
    <name evidence="5" type="primary">hhoB_2</name>
    <name evidence="5" type="ORF">Mal64_26950</name>
</gene>
<evidence type="ECO:0000256" key="2">
    <source>
        <dbReference type="ARBA" id="ARBA00022801"/>
    </source>
</evidence>
<dbReference type="InterPro" id="IPR009003">
    <property type="entry name" value="Peptidase_S1_PA"/>
</dbReference>
<name>A0A5C5ZJ27_9BACT</name>
<dbReference type="RefSeq" id="WP_146401050.1">
    <property type="nucleotide sequence ID" value="NZ_SJPQ01000003.1"/>
</dbReference>
<dbReference type="GO" id="GO:0006508">
    <property type="term" value="P:proteolysis"/>
    <property type="evidence" value="ECO:0007669"/>
    <property type="project" value="UniProtKB-KW"/>
</dbReference>
<feature type="transmembrane region" description="Helical" evidence="4">
    <location>
        <begin position="152"/>
        <end position="175"/>
    </location>
</feature>
<dbReference type="EMBL" id="SJPQ01000003">
    <property type="protein sequence ID" value="TWT87160.1"/>
    <property type="molecule type" value="Genomic_DNA"/>
</dbReference>
<keyword evidence="2" id="KW-0378">Hydrolase</keyword>
<keyword evidence="4" id="KW-1133">Transmembrane helix</keyword>
<keyword evidence="1 5" id="KW-0645">Protease</keyword>
<dbReference type="InterPro" id="IPR001940">
    <property type="entry name" value="Peptidase_S1C"/>
</dbReference>
<dbReference type="PANTHER" id="PTHR43343">
    <property type="entry name" value="PEPTIDASE S12"/>
    <property type="match status" value="1"/>
</dbReference>
<keyword evidence="4" id="KW-0812">Transmembrane</keyword>
<dbReference type="OrthoDB" id="229892at2"/>
<accession>A0A5C5ZJ27</accession>
<evidence type="ECO:0000313" key="6">
    <source>
        <dbReference type="Proteomes" id="UP000315440"/>
    </source>
</evidence>
<keyword evidence="6" id="KW-1185">Reference proteome</keyword>
<dbReference type="AlphaFoldDB" id="A0A5C5ZJ27"/>
<dbReference type="SUPFAM" id="SSF50494">
    <property type="entry name" value="Trypsin-like serine proteases"/>
    <property type="match status" value="1"/>
</dbReference>
<protein>
    <submittedName>
        <fullName evidence="5">Putative serine protease HhoB</fullName>
    </submittedName>
</protein>
<evidence type="ECO:0000313" key="5">
    <source>
        <dbReference type="EMBL" id="TWT87160.1"/>
    </source>
</evidence>
<dbReference type="PANTHER" id="PTHR43343:SF3">
    <property type="entry name" value="PROTEASE DO-LIKE 8, CHLOROPLASTIC"/>
    <property type="match status" value="1"/>
</dbReference>